<dbReference type="PANTHER" id="PTHR12121">
    <property type="entry name" value="CARBON CATABOLITE REPRESSOR PROTEIN 4"/>
    <property type="match status" value="1"/>
</dbReference>
<sequence length="321" mass="36131">MECCFFVALQLLGALSHGFLCVLQVQAPLLLHRYYPSHRFPEEKLPSSRLNSSLDPIHHPFSLSIPFPKQMRKDYSRRLLVGNIHVLFNPNRGDIKLGQIRLLLQKAHALSEKWGSIPVVLAGDFNSTPQSAIYKFLSSSELNLTMHDKRQLSGQNQLPACSISWHAKADEEAIFFSGQASSRFVRYCWTDEELITATGNSKYTKLKHRLKLKSSYPTLKGNARTRDRRGEPLATTYHSKFLGTVDYLWFTDGLTPTKVLDTLPVGILRSTGGLPSKKCGSDHLALVSEFAFVQSSRDEEQQQYTCTEIAVNTASVEEEAK</sequence>
<accession>A0A3S3PWR8</accession>
<reference evidence="2 3" key="1">
    <citation type="journal article" date="2019" name="Nat. Plants">
        <title>Stout camphor tree genome fills gaps in understanding of flowering plant genome evolution.</title>
        <authorList>
            <person name="Chaw S.M."/>
            <person name="Liu Y.C."/>
            <person name="Wu Y.W."/>
            <person name="Wang H.Y."/>
            <person name="Lin C.I."/>
            <person name="Wu C.S."/>
            <person name="Ke H.M."/>
            <person name="Chang L.Y."/>
            <person name="Hsu C.Y."/>
            <person name="Yang H.T."/>
            <person name="Sudianto E."/>
            <person name="Hsu M.H."/>
            <person name="Wu K.P."/>
            <person name="Wang L.N."/>
            <person name="Leebens-Mack J.H."/>
            <person name="Tsai I.J."/>
        </authorList>
    </citation>
    <scope>NUCLEOTIDE SEQUENCE [LARGE SCALE GENOMIC DNA]</scope>
    <source>
        <strain evidence="3">cv. Chaw 1501</strain>
        <tissue evidence="2">Young leaves</tissue>
    </source>
</reference>
<name>A0A3S3PWR8_9MAGN</name>
<feature type="domain" description="Endonuclease/exonuclease/phosphatase" evidence="1">
    <location>
        <begin position="99"/>
        <end position="283"/>
    </location>
</feature>
<dbReference type="InterPro" id="IPR036691">
    <property type="entry name" value="Endo/exonu/phosph_ase_sf"/>
</dbReference>
<dbReference type="Gene3D" id="3.60.10.10">
    <property type="entry name" value="Endonuclease/exonuclease/phosphatase"/>
    <property type="match status" value="1"/>
</dbReference>
<dbReference type="AlphaFoldDB" id="A0A3S3PWR8"/>
<proteinExistence type="predicted"/>
<protein>
    <submittedName>
        <fullName evidence="2">Carbon catabolite repressor protein 4 3</fullName>
    </submittedName>
</protein>
<dbReference type="SUPFAM" id="SSF56219">
    <property type="entry name" value="DNase I-like"/>
    <property type="match status" value="1"/>
</dbReference>
<keyword evidence="3" id="KW-1185">Reference proteome</keyword>
<evidence type="ECO:0000259" key="1">
    <source>
        <dbReference type="Pfam" id="PF03372"/>
    </source>
</evidence>
<dbReference type="Proteomes" id="UP000283530">
    <property type="component" value="Unassembled WGS sequence"/>
</dbReference>
<dbReference type="InterPro" id="IPR050410">
    <property type="entry name" value="CCR4/nocturin_mRNA_transcr"/>
</dbReference>
<dbReference type="Pfam" id="PF03372">
    <property type="entry name" value="Exo_endo_phos"/>
    <property type="match status" value="1"/>
</dbReference>
<dbReference type="OrthoDB" id="428734at2759"/>
<dbReference type="InterPro" id="IPR005135">
    <property type="entry name" value="Endo/exonuclease/phosphatase"/>
</dbReference>
<dbReference type="PANTHER" id="PTHR12121:SF82">
    <property type="entry name" value="CARBON CATABOLITE REPRESSOR PROTEIN 4 HOMOLOG 3"/>
    <property type="match status" value="1"/>
</dbReference>
<organism evidence="2 3">
    <name type="scientific">Cinnamomum micranthum f. kanehirae</name>
    <dbReference type="NCBI Taxonomy" id="337451"/>
    <lineage>
        <taxon>Eukaryota</taxon>
        <taxon>Viridiplantae</taxon>
        <taxon>Streptophyta</taxon>
        <taxon>Embryophyta</taxon>
        <taxon>Tracheophyta</taxon>
        <taxon>Spermatophyta</taxon>
        <taxon>Magnoliopsida</taxon>
        <taxon>Magnoliidae</taxon>
        <taxon>Laurales</taxon>
        <taxon>Lauraceae</taxon>
        <taxon>Cinnamomum</taxon>
    </lineage>
</organism>
<evidence type="ECO:0000313" key="2">
    <source>
        <dbReference type="EMBL" id="RWR74972.1"/>
    </source>
</evidence>
<gene>
    <name evidence="2" type="ORF">CKAN_00333100</name>
</gene>
<evidence type="ECO:0000313" key="3">
    <source>
        <dbReference type="Proteomes" id="UP000283530"/>
    </source>
</evidence>
<dbReference type="GO" id="GO:0000175">
    <property type="term" value="F:3'-5'-RNA exonuclease activity"/>
    <property type="evidence" value="ECO:0007669"/>
    <property type="project" value="TreeGrafter"/>
</dbReference>
<comment type="caution">
    <text evidence="2">The sequence shown here is derived from an EMBL/GenBank/DDBJ whole genome shotgun (WGS) entry which is preliminary data.</text>
</comment>
<dbReference type="EMBL" id="QPKB01000001">
    <property type="protein sequence ID" value="RWR74972.1"/>
    <property type="molecule type" value="Genomic_DNA"/>
</dbReference>